<evidence type="ECO:0000313" key="2">
    <source>
        <dbReference type="Proteomes" id="UP000007838"/>
    </source>
</evidence>
<gene>
    <name evidence="1" type="primary">srfB</name>
    <name evidence="1" type="ORF">EcWSU1_02394</name>
</gene>
<sequence length="997" mass="110996">MPDPMLVNLCDYKQSVTLIANSGVQFLDFGLTPQDTASNGRFVRKTANGPLLRLDFDLVNGRYTLPGLNGGQPEVVKPETTIPLHQSLTVLDGVWLPIPFLRFNPPRTFVDGPDNWARVQVRKLETPDAAGNTHRVTLALDSQIAEHATAALSPVENDILNGTRFGLAWRDDEVESFLDQTWIDGWLREAFTHYATDVENRAERDLQQAMRSFEYQAHWLNLLSMLGEQLTVPEVKFVTHTLSTPAIPVDLILDVGNTHTCGVIIEDHGDANDGLRQTAELQVRSLSEPQFLNEPLFTSRLEFSEARFGKQHFSVESGREDAFVWPSIVRVGDEARKLATRRLGTEGNSGISSPRRYLWDETPVVQDWRFSQMNSKTQREPLATAFPLMNLMNDDGEPLFTLPQDERLPVFSPQYSRSTLMTHMLCELLAQALGQINSVATRLRLGFPASPRQLRTLILTLPSAMPKQEREIFRRRMFEAIAIVWKAMGWHPQDDDFATRKHQEKSVVPVPAIQMEWDEASCGQLVWLYNEAISHFGGQTEAFFASLARPDREPEPGVQPGRSLRVASIDIGGGTTDMAITHYQLDDGSGNNVKITPQLLFREGFKVAGDDTLLDVIQRYVLPALQTQLQKSGIADASLLMASLFGDSGRIDTQAVLRQQTALQLFMPIGHAILAAWESSDIDDPLAGLHATFGDLLSQKPTRNVMNYLQQAVDHALPAGSDAFDLFAVPLHVNFREMQDAMLAGQFTLASPLHAVCEAISHYSCDILLITGRPGCLPGVQALIRHLQPVPVNRIVWLDKYQVHEWYPFSQQGRIGNPKSTAAVGAMLCSLALDLRLPRFNFKAADIGAYSTVRYLGVLDNTVNTLREENVWYQDIDLDKPGAKLDARLHFPLRGNVTLGFRQLANARWPATPLYTLSINSAELAKAIAGDGVLNVRLKLCGGNKHEGPESFALSDAWLQDGTPVPPDALTFKLNTLADRRHSGSHYWIDSGSVYLK</sequence>
<evidence type="ECO:0000313" key="1">
    <source>
        <dbReference type="EMBL" id="AEW73829.1"/>
    </source>
</evidence>
<dbReference type="KEGG" id="eec:EcWSU1_02394"/>
<dbReference type="eggNOG" id="COG4457">
    <property type="taxonomic scope" value="Bacteria"/>
</dbReference>
<dbReference type="Pfam" id="PF07520">
    <property type="entry name" value="SrfB"/>
    <property type="match status" value="1"/>
</dbReference>
<name>G8LD06_9ENTR</name>
<dbReference type="HOGENOM" id="CLU_012226_0_0_6"/>
<accession>G8LD06</accession>
<dbReference type="AlphaFoldDB" id="G8LD06"/>
<organism evidence="1 2">
    <name type="scientific">Enterobacter ludwigii</name>
    <dbReference type="NCBI Taxonomy" id="299767"/>
    <lineage>
        <taxon>Bacteria</taxon>
        <taxon>Pseudomonadati</taxon>
        <taxon>Pseudomonadota</taxon>
        <taxon>Gammaproteobacteria</taxon>
        <taxon>Enterobacterales</taxon>
        <taxon>Enterobacteriaceae</taxon>
        <taxon>Enterobacter</taxon>
        <taxon>Enterobacter cloacae complex</taxon>
    </lineage>
</organism>
<dbReference type="PIRSF" id="PIRSF034585">
    <property type="entry name" value="SrfB"/>
    <property type="match status" value="1"/>
</dbReference>
<dbReference type="InterPro" id="IPR009216">
    <property type="entry name" value="Virulence_factor_SrfB"/>
</dbReference>
<proteinExistence type="predicted"/>
<reference evidence="1 2" key="1">
    <citation type="journal article" date="2011" name="Stand. Genomic Sci.">
        <title>Complete genome of the onion pathogen Enterobacter cloacae EcWSU1.</title>
        <authorList>
            <person name="Humann J.L."/>
            <person name="Wildung M."/>
            <person name="Cheng C.H."/>
            <person name="Lee T."/>
            <person name="Stewart J.E."/>
            <person name="Drew J.C."/>
            <person name="Triplett E.W."/>
            <person name="Main D."/>
            <person name="Schroeder B.K."/>
        </authorList>
    </citation>
    <scope>NUCLEOTIDE SEQUENCE [LARGE SCALE GENOMIC DNA]</scope>
    <source>
        <strain evidence="1 2">EcWSU1</strain>
    </source>
</reference>
<dbReference type="Proteomes" id="UP000007838">
    <property type="component" value="Chromosome"/>
</dbReference>
<dbReference type="EMBL" id="CP002886">
    <property type="protein sequence ID" value="AEW73829.1"/>
    <property type="molecule type" value="Genomic_DNA"/>
</dbReference>
<protein>
    <submittedName>
        <fullName evidence="1">Virulence Protein SrfB</fullName>
    </submittedName>
</protein>